<feature type="transmembrane region" description="Helical" evidence="8">
    <location>
        <begin position="118"/>
        <end position="141"/>
    </location>
</feature>
<feature type="region of interest" description="Disordered" evidence="7">
    <location>
        <begin position="270"/>
        <end position="291"/>
    </location>
</feature>
<keyword evidence="11" id="KW-1185">Reference proteome</keyword>
<dbReference type="PANTHER" id="PTHR32361">
    <property type="entry name" value="FERRIC/CUPRIC REDUCTASE TRANSMEMBRANE COMPONENT"/>
    <property type="match status" value="1"/>
</dbReference>
<dbReference type="Pfam" id="PF01794">
    <property type="entry name" value="Ferric_reduct"/>
    <property type="match status" value="1"/>
</dbReference>
<gene>
    <name evidence="10" type="ORF">B0H15DRAFT_769294</name>
</gene>
<protein>
    <recommendedName>
        <fullName evidence="9">Ferric oxidoreductase domain-containing protein</fullName>
    </recommendedName>
</protein>
<dbReference type="InterPro" id="IPR013130">
    <property type="entry name" value="Fe3_Rdtase_TM_dom"/>
</dbReference>
<evidence type="ECO:0000313" key="11">
    <source>
        <dbReference type="Proteomes" id="UP001222325"/>
    </source>
</evidence>
<evidence type="ECO:0000256" key="3">
    <source>
        <dbReference type="ARBA" id="ARBA00022692"/>
    </source>
</evidence>
<feature type="non-terminal residue" evidence="10">
    <location>
        <position position="365"/>
    </location>
</feature>
<dbReference type="EMBL" id="JARJCN010000004">
    <property type="protein sequence ID" value="KAJ7101500.1"/>
    <property type="molecule type" value="Genomic_DNA"/>
</dbReference>
<keyword evidence="6 8" id="KW-0472">Membrane</keyword>
<feature type="domain" description="Ferric oxidoreductase" evidence="9">
    <location>
        <begin position="112"/>
        <end position="216"/>
    </location>
</feature>
<keyword evidence="4 8" id="KW-1133">Transmembrane helix</keyword>
<reference evidence="10" key="1">
    <citation type="submission" date="2023-03" db="EMBL/GenBank/DDBJ databases">
        <title>Massive genome expansion in bonnet fungi (Mycena s.s.) driven by repeated elements and novel gene families across ecological guilds.</title>
        <authorList>
            <consortium name="Lawrence Berkeley National Laboratory"/>
            <person name="Harder C.B."/>
            <person name="Miyauchi S."/>
            <person name="Viragh M."/>
            <person name="Kuo A."/>
            <person name="Thoen E."/>
            <person name="Andreopoulos B."/>
            <person name="Lu D."/>
            <person name="Skrede I."/>
            <person name="Drula E."/>
            <person name="Henrissat B."/>
            <person name="Morin E."/>
            <person name="Kohler A."/>
            <person name="Barry K."/>
            <person name="LaButti K."/>
            <person name="Morin E."/>
            <person name="Salamov A."/>
            <person name="Lipzen A."/>
            <person name="Mereny Z."/>
            <person name="Hegedus B."/>
            <person name="Baldrian P."/>
            <person name="Stursova M."/>
            <person name="Weitz H."/>
            <person name="Taylor A."/>
            <person name="Grigoriev I.V."/>
            <person name="Nagy L.G."/>
            <person name="Martin F."/>
            <person name="Kauserud H."/>
        </authorList>
    </citation>
    <scope>NUCLEOTIDE SEQUENCE</scope>
    <source>
        <strain evidence="10">CBHHK173m</strain>
    </source>
</reference>
<name>A0AAD6XTA3_9AGAR</name>
<organism evidence="10 11">
    <name type="scientific">Mycena belliarum</name>
    <dbReference type="NCBI Taxonomy" id="1033014"/>
    <lineage>
        <taxon>Eukaryota</taxon>
        <taxon>Fungi</taxon>
        <taxon>Dikarya</taxon>
        <taxon>Basidiomycota</taxon>
        <taxon>Agaricomycotina</taxon>
        <taxon>Agaricomycetes</taxon>
        <taxon>Agaricomycetidae</taxon>
        <taxon>Agaricales</taxon>
        <taxon>Marasmiineae</taxon>
        <taxon>Mycenaceae</taxon>
        <taxon>Mycena</taxon>
    </lineage>
</organism>
<evidence type="ECO:0000256" key="8">
    <source>
        <dbReference type="SAM" id="Phobius"/>
    </source>
</evidence>
<dbReference type="GO" id="GO:0000293">
    <property type="term" value="F:ferric-chelate reductase activity"/>
    <property type="evidence" value="ECO:0007669"/>
    <property type="project" value="TreeGrafter"/>
</dbReference>
<dbReference type="GO" id="GO:0006826">
    <property type="term" value="P:iron ion transport"/>
    <property type="evidence" value="ECO:0007669"/>
    <property type="project" value="TreeGrafter"/>
</dbReference>
<sequence>QFYTADWDDGRTTAAFFCAAAGAGSPILWYGRGWNAGGAGGAGIERATAGLRFLTARQFRVHGVRGWYAACSTSVRRVPPYARFVCLFGAVGPRPYYRTARTMGMSRRPRAGWGARGIMPFMLAVATEVNFAVSVLTGTAHEKLQVVHRWAAVLMYIASLVHTFPFIRTAVGMGTMRTSWSTGTVYWTGGAALVPQTYTMALSRGIVRNPYYEIFKKCVPPSIPPPTPADGGAACTSCAQPISCASRFKFRQLTAGTARRASSSCSCASRAGARTRSRSRPAPRAGIQRPRSWCAGGDADAELVVRVRGEITRALARRVDAAGGESQMRVVLDGVGAPLARFGRVLLLAGGRGASRAGWGGGADN</sequence>
<proteinExistence type="predicted"/>
<comment type="caution">
    <text evidence="10">The sequence shown here is derived from an EMBL/GenBank/DDBJ whole genome shotgun (WGS) entry which is preliminary data.</text>
</comment>
<evidence type="ECO:0000256" key="7">
    <source>
        <dbReference type="SAM" id="MobiDB-lite"/>
    </source>
</evidence>
<keyword evidence="2" id="KW-0813">Transport</keyword>
<dbReference type="Proteomes" id="UP001222325">
    <property type="component" value="Unassembled WGS sequence"/>
</dbReference>
<evidence type="ECO:0000259" key="9">
    <source>
        <dbReference type="Pfam" id="PF01794"/>
    </source>
</evidence>
<dbReference type="InterPro" id="IPR051410">
    <property type="entry name" value="Ferric/Cupric_Reductase"/>
</dbReference>
<dbReference type="AlphaFoldDB" id="A0AAD6XTA3"/>
<dbReference type="PANTHER" id="PTHR32361:SF23">
    <property type="entry name" value="FERRIC-CHELATE REDUCTASE"/>
    <property type="match status" value="1"/>
</dbReference>
<accession>A0AAD6XTA3</accession>
<evidence type="ECO:0000313" key="10">
    <source>
        <dbReference type="EMBL" id="KAJ7101500.1"/>
    </source>
</evidence>
<dbReference type="GO" id="GO:0006879">
    <property type="term" value="P:intracellular iron ion homeostasis"/>
    <property type="evidence" value="ECO:0007669"/>
    <property type="project" value="TreeGrafter"/>
</dbReference>
<evidence type="ECO:0000256" key="2">
    <source>
        <dbReference type="ARBA" id="ARBA00022448"/>
    </source>
</evidence>
<evidence type="ECO:0000256" key="4">
    <source>
        <dbReference type="ARBA" id="ARBA00022989"/>
    </source>
</evidence>
<dbReference type="GO" id="GO:0005886">
    <property type="term" value="C:plasma membrane"/>
    <property type="evidence" value="ECO:0007669"/>
    <property type="project" value="TreeGrafter"/>
</dbReference>
<evidence type="ECO:0000256" key="1">
    <source>
        <dbReference type="ARBA" id="ARBA00004141"/>
    </source>
</evidence>
<evidence type="ECO:0000256" key="5">
    <source>
        <dbReference type="ARBA" id="ARBA00023065"/>
    </source>
</evidence>
<feature type="transmembrane region" description="Helical" evidence="8">
    <location>
        <begin position="147"/>
        <end position="167"/>
    </location>
</feature>
<keyword evidence="3 8" id="KW-0812">Transmembrane</keyword>
<evidence type="ECO:0000256" key="6">
    <source>
        <dbReference type="ARBA" id="ARBA00023136"/>
    </source>
</evidence>
<keyword evidence="5" id="KW-0406">Ion transport</keyword>
<comment type="subcellular location">
    <subcellularLocation>
        <location evidence="1">Membrane</location>
        <topology evidence="1">Multi-pass membrane protein</topology>
    </subcellularLocation>
</comment>
<dbReference type="GO" id="GO:0015677">
    <property type="term" value="P:copper ion import"/>
    <property type="evidence" value="ECO:0007669"/>
    <property type="project" value="TreeGrafter"/>
</dbReference>